<dbReference type="EMBL" id="CM000883">
    <property type="protein sequence ID" value="KQJ85876.1"/>
    <property type="molecule type" value="Genomic_DNA"/>
</dbReference>
<evidence type="ECO:0000256" key="17">
    <source>
        <dbReference type="SAM" id="SignalP"/>
    </source>
</evidence>
<dbReference type="KEGG" id="bdi:100822803"/>
<keyword evidence="14" id="KW-0325">Glycoprotein</keyword>
<evidence type="ECO:0000256" key="5">
    <source>
        <dbReference type="ARBA" id="ARBA00022679"/>
    </source>
</evidence>
<gene>
    <name evidence="20" type="primary">LOC100822803</name>
    <name evidence="19" type="ORF">BRADI_4g02192v3</name>
</gene>
<dbReference type="AlphaFoldDB" id="A0A0Q3EHU5"/>
<evidence type="ECO:0000256" key="14">
    <source>
        <dbReference type="ARBA" id="ARBA00023180"/>
    </source>
</evidence>
<keyword evidence="11 16" id="KW-1133">Transmembrane helix</keyword>
<dbReference type="InterPro" id="IPR000719">
    <property type="entry name" value="Prot_kinase_dom"/>
</dbReference>
<dbReference type="GO" id="GO:0002229">
    <property type="term" value="P:defense response to oomycetes"/>
    <property type="evidence" value="ECO:0007669"/>
    <property type="project" value="UniProtKB-ARBA"/>
</dbReference>
<accession>A0A0Q3EHU5</accession>
<dbReference type="RefSeq" id="XP_003579161.1">
    <property type="nucleotide sequence ID" value="XM_003579113.4"/>
</dbReference>
<reference evidence="20" key="3">
    <citation type="submission" date="2018-08" db="UniProtKB">
        <authorList>
            <consortium name="EnsemblPlants"/>
        </authorList>
    </citation>
    <scope>IDENTIFICATION</scope>
    <source>
        <strain evidence="20">cv. Bd21</strain>
    </source>
</reference>
<evidence type="ECO:0000256" key="1">
    <source>
        <dbReference type="ARBA" id="ARBA00004251"/>
    </source>
</evidence>
<evidence type="ECO:0000256" key="2">
    <source>
        <dbReference type="ARBA" id="ARBA00008536"/>
    </source>
</evidence>
<protein>
    <recommendedName>
        <fullName evidence="18">Protein kinase domain-containing protein</fullName>
    </recommendedName>
</protein>
<keyword evidence="8 15" id="KW-0547">Nucleotide-binding</keyword>
<evidence type="ECO:0000256" key="15">
    <source>
        <dbReference type="PROSITE-ProRule" id="PRU10141"/>
    </source>
</evidence>
<reference evidence="19" key="2">
    <citation type="submission" date="2017-06" db="EMBL/GenBank/DDBJ databases">
        <title>WGS assembly of Brachypodium distachyon.</title>
        <authorList>
            <consortium name="The International Brachypodium Initiative"/>
            <person name="Lucas S."/>
            <person name="Harmon-Smith M."/>
            <person name="Lail K."/>
            <person name="Tice H."/>
            <person name="Grimwood J."/>
            <person name="Bruce D."/>
            <person name="Barry K."/>
            <person name="Shu S."/>
            <person name="Lindquist E."/>
            <person name="Wang M."/>
            <person name="Pitluck S."/>
            <person name="Vogel J.P."/>
            <person name="Garvin D.F."/>
            <person name="Mockler T.C."/>
            <person name="Schmutz J."/>
            <person name="Rokhsar D."/>
            <person name="Bevan M.W."/>
        </authorList>
    </citation>
    <scope>NUCLEOTIDE SEQUENCE</scope>
    <source>
        <strain evidence="19">Bd21</strain>
    </source>
</reference>
<evidence type="ECO:0000256" key="8">
    <source>
        <dbReference type="ARBA" id="ARBA00022741"/>
    </source>
</evidence>
<comment type="subcellular location">
    <subcellularLocation>
        <location evidence="1">Cell membrane</location>
        <topology evidence="1">Single-pass type I membrane protein</topology>
    </subcellularLocation>
</comment>
<keyword evidence="21" id="KW-1185">Reference proteome</keyword>
<dbReference type="FunFam" id="1.10.510.10:FF:000240">
    <property type="entry name" value="Lectin-domain containing receptor kinase A4.3"/>
    <property type="match status" value="1"/>
</dbReference>
<evidence type="ECO:0000256" key="6">
    <source>
        <dbReference type="ARBA" id="ARBA00022692"/>
    </source>
</evidence>
<dbReference type="SMART" id="SM00220">
    <property type="entry name" value="S_TKc"/>
    <property type="match status" value="1"/>
</dbReference>
<feature type="binding site" evidence="15">
    <location>
        <position position="395"/>
    </location>
    <ligand>
        <name>ATP</name>
        <dbReference type="ChEBI" id="CHEBI:30616"/>
    </ligand>
</feature>
<dbReference type="GeneID" id="100822803"/>
<keyword evidence="13" id="KW-0675">Receptor</keyword>
<evidence type="ECO:0000256" key="3">
    <source>
        <dbReference type="ARBA" id="ARBA00010217"/>
    </source>
</evidence>
<keyword evidence="9" id="KW-0418">Kinase</keyword>
<dbReference type="FunFam" id="3.30.200.20:FF:000168">
    <property type="entry name" value="L-type lectin-domain containing receptor kinase IX.1"/>
    <property type="match status" value="1"/>
</dbReference>
<evidence type="ECO:0000259" key="18">
    <source>
        <dbReference type="PROSITE" id="PS50011"/>
    </source>
</evidence>
<evidence type="ECO:0000256" key="16">
    <source>
        <dbReference type="SAM" id="Phobius"/>
    </source>
</evidence>
<evidence type="ECO:0000256" key="13">
    <source>
        <dbReference type="ARBA" id="ARBA00023170"/>
    </source>
</evidence>
<dbReference type="PROSITE" id="PS00107">
    <property type="entry name" value="PROTEIN_KINASE_ATP"/>
    <property type="match status" value="1"/>
</dbReference>
<dbReference type="InterPro" id="IPR050528">
    <property type="entry name" value="L-type_Lectin-RKs"/>
</dbReference>
<keyword evidence="12 16" id="KW-0472">Membrane</keyword>
<dbReference type="ExpressionAtlas" id="A0A0Q3EHU5">
    <property type="expression patterns" value="differential"/>
</dbReference>
<dbReference type="EnsemblPlants" id="KQJ85876">
    <property type="protein sequence ID" value="KQJ85876"/>
    <property type="gene ID" value="BRADI_4g02192v3"/>
</dbReference>
<evidence type="ECO:0000256" key="7">
    <source>
        <dbReference type="ARBA" id="ARBA00022729"/>
    </source>
</evidence>
<dbReference type="GO" id="GO:0004672">
    <property type="term" value="F:protein kinase activity"/>
    <property type="evidence" value="ECO:0007669"/>
    <property type="project" value="InterPro"/>
</dbReference>
<dbReference type="Pfam" id="PF00069">
    <property type="entry name" value="Pkinase"/>
    <property type="match status" value="1"/>
</dbReference>
<dbReference type="InterPro" id="IPR008271">
    <property type="entry name" value="Ser/Thr_kinase_AS"/>
</dbReference>
<comment type="similarity">
    <text evidence="2">In the N-terminal section; belongs to the leguminous lectin family.</text>
</comment>
<feature type="transmembrane region" description="Helical" evidence="16">
    <location>
        <begin position="289"/>
        <end position="313"/>
    </location>
</feature>
<keyword evidence="6 16" id="KW-0812">Transmembrane</keyword>
<feature type="chain" id="PRO_5043129045" description="Protein kinase domain-containing protein" evidence="17">
    <location>
        <begin position="22"/>
        <end position="674"/>
    </location>
</feature>
<evidence type="ECO:0000256" key="10">
    <source>
        <dbReference type="ARBA" id="ARBA00022840"/>
    </source>
</evidence>
<dbReference type="Proteomes" id="UP000008810">
    <property type="component" value="Chromosome 4"/>
</dbReference>
<dbReference type="OrthoDB" id="652621at2759"/>
<dbReference type="InterPro" id="IPR011009">
    <property type="entry name" value="Kinase-like_dom_sf"/>
</dbReference>
<organism evidence="19">
    <name type="scientific">Brachypodium distachyon</name>
    <name type="common">Purple false brome</name>
    <name type="synonym">Trachynia distachya</name>
    <dbReference type="NCBI Taxonomy" id="15368"/>
    <lineage>
        <taxon>Eukaryota</taxon>
        <taxon>Viridiplantae</taxon>
        <taxon>Streptophyta</taxon>
        <taxon>Embryophyta</taxon>
        <taxon>Tracheophyta</taxon>
        <taxon>Spermatophyta</taxon>
        <taxon>Magnoliopsida</taxon>
        <taxon>Liliopsida</taxon>
        <taxon>Poales</taxon>
        <taxon>Poaceae</taxon>
        <taxon>BOP clade</taxon>
        <taxon>Pooideae</taxon>
        <taxon>Stipodae</taxon>
        <taxon>Brachypodieae</taxon>
        <taxon>Brachypodium</taxon>
    </lineage>
</organism>
<keyword evidence="10 15" id="KW-0067">ATP-binding</keyword>
<evidence type="ECO:0000313" key="21">
    <source>
        <dbReference type="Proteomes" id="UP000008810"/>
    </source>
</evidence>
<dbReference type="Gramene" id="KQJ85876">
    <property type="protein sequence ID" value="KQJ85876"/>
    <property type="gene ID" value="BRADI_4g02192v3"/>
</dbReference>
<evidence type="ECO:0000313" key="20">
    <source>
        <dbReference type="EnsemblPlants" id="KQJ85876"/>
    </source>
</evidence>
<evidence type="ECO:0000256" key="11">
    <source>
        <dbReference type="ARBA" id="ARBA00022989"/>
    </source>
</evidence>
<comment type="similarity">
    <text evidence="3">In the C-terminal section; belongs to the protein kinase superfamily. Ser/Thr protein kinase family.</text>
</comment>
<dbReference type="SUPFAM" id="SSF56112">
    <property type="entry name" value="Protein kinase-like (PK-like)"/>
    <property type="match status" value="1"/>
</dbReference>
<reference evidence="19 20" key="1">
    <citation type="journal article" date="2010" name="Nature">
        <title>Genome sequencing and analysis of the model grass Brachypodium distachyon.</title>
        <authorList>
            <consortium name="International Brachypodium Initiative"/>
        </authorList>
    </citation>
    <scope>NUCLEOTIDE SEQUENCE [LARGE SCALE GENOMIC DNA]</scope>
    <source>
        <strain evidence="19 20">Bd21</strain>
    </source>
</reference>
<dbReference type="PROSITE" id="PS00108">
    <property type="entry name" value="PROTEIN_KINASE_ST"/>
    <property type="match status" value="1"/>
</dbReference>
<dbReference type="Gene3D" id="1.10.510.10">
    <property type="entry name" value="Transferase(Phosphotransferase) domain 1"/>
    <property type="match status" value="1"/>
</dbReference>
<evidence type="ECO:0000256" key="9">
    <source>
        <dbReference type="ARBA" id="ARBA00022777"/>
    </source>
</evidence>
<name>A0A0Q3EHU5_BRADI</name>
<evidence type="ECO:0000313" key="19">
    <source>
        <dbReference type="EMBL" id="KQJ85876.1"/>
    </source>
</evidence>
<evidence type="ECO:0000256" key="4">
    <source>
        <dbReference type="ARBA" id="ARBA00022475"/>
    </source>
</evidence>
<dbReference type="CDD" id="cd14066">
    <property type="entry name" value="STKc_IRAK"/>
    <property type="match status" value="1"/>
</dbReference>
<keyword evidence="5" id="KW-0808">Transferase</keyword>
<dbReference type="InterPro" id="IPR017441">
    <property type="entry name" value="Protein_kinase_ATP_BS"/>
</dbReference>
<evidence type="ECO:0000256" key="12">
    <source>
        <dbReference type="ARBA" id="ARBA00023136"/>
    </source>
</evidence>
<keyword evidence="7 17" id="KW-0732">Signal</keyword>
<feature type="signal peptide" evidence="17">
    <location>
        <begin position="1"/>
        <end position="21"/>
    </location>
</feature>
<dbReference type="GO" id="GO:0005524">
    <property type="term" value="F:ATP binding"/>
    <property type="evidence" value="ECO:0007669"/>
    <property type="project" value="UniProtKB-UniRule"/>
</dbReference>
<dbReference type="Gene3D" id="3.30.200.20">
    <property type="entry name" value="Phosphorylase Kinase, domain 1"/>
    <property type="match status" value="1"/>
</dbReference>
<dbReference type="STRING" id="15368.A0A0Q3EHU5"/>
<dbReference type="GO" id="GO:0005886">
    <property type="term" value="C:plasma membrane"/>
    <property type="evidence" value="ECO:0000318"/>
    <property type="project" value="GO_Central"/>
</dbReference>
<feature type="domain" description="Protein kinase" evidence="18">
    <location>
        <begin position="366"/>
        <end position="645"/>
    </location>
</feature>
<proteinExistence type="inferred from homology"/>
<sequence>MDSTVLLLFFLVFSLPHETFSADDDGRCNRECGDRKVPYPFGFSSGCPIPLSCDGASSTPMLFPLPRGNDTTSTAATTLCSVVSFNSSASTVVVSLQSSCDRTVQEARAALSGPNYGVSARTGLFLRGGGGECRAPRNASACSVPAGVMTRLLRTAQCGIGNDTSAAAASMACVASAAQNATAETFLDWGKAEKTKCDGVLTSAVYMDAEDQGAGGSLEFGVAELGWWLNGTCAAAGRCAANATCTDVRTPGGTAGHRCACEAGLDGDGFFARDGCYVPPSVSISPRRILLPAASLSVIVFLVSITIVACFLLRCRKMRNARKTVRRLSREATVYHDELGDNELDQGTTGPRRFSYHELAAATNKFCDDGVLGKGGFGSVYRGFHGGMNRELAVKRVSETSRQGWKEFVSEVRIISRLRHRNLVQLIGWCHGDDELLLVYDLMHNGSLDTHLYATDSVLAWSVRYEIVLGLGSALLYLHEDTEQRVVHRDIKPSNIMLDALFTAKLGDFGLARLINDGRRSHTTGIAGTMGYIDLECVLAGRTSVESDVYSFGVVLLEITSGRRPAVVTRDEEVVHLVQWVWDFYGGGAILDTADKRLSRGGIEGREMERVMIVGLWCAHPDRSLRPSIRQAMNVLRCEAPLPSLPARMPVATYGPPTNSLGSRTMVMSSVGGR</sequence>
<dbReference type="PANTHER" id="PTHR27007">
    <property type="match status" value="1"/>
</dbReference>
<dbReference type="PROSITE" id="PS50011">
    <property type="entry name" value="PROTEIN_KINASE_DOM"/>
    <property type="match status" value="1"/>
</dbReference>
<keyword evidence="4" id="KW-1003">Cell membrane</keyword>